<protein>
    <recommendedName>
        <fullName evidence="2">RBR-type E3 ubiquitin transferase</fullName>
        <ecNumber evidence="2">2.3.2.31</ecNumber>
    </recommendedName>
</protein>
<comment type="catalytic activity">
    <reaction evidence="1">
        <text>[E2 ubiquitin-conjugating enzyme]-S-ubiquitinyl-L-cysteine + [acceptor protein]-L-lysine = [E2 ubiquitin-conjugating enzyme]-L-cysteine + [acceptor protein]-N(6)-ubiquitinyl-L-lysine.</text>
        <dbReference type="EC" id="2.3.2.31"/>
    </reaction>
</comment>
<feature type="compositionally biased region" description="Polar residues" evidence="9">
    <location>
        <begin position="25"/>
        <end position="38"/>
    </location>
</feature>
<reference evidence="11" key="1">
    <citation type="journal article" date="2020" name="Stud. Mycol.">
        <title>101 Dothideomycetes genomes: a test case for predicting lifestyles and emergence of pathogens.</title>
        <authorList>
            <person name="Haridas S."/>
            <person name="Albert R."/>
            <person name="Binder M."/>
            <person name="Bloem J."/>
            <person name="Labutti K."/>
            <person name="Salamov A."/>
            <person name="Andreopoulos B."/>
            <person name="Baker S."/>
            <person name="Barry K."/>
            <person name="Bills G."/>
            <person name="Bluhm B."/>
            <person name="Cannon C."/>
            <person name="Castanera R."/>
            <person name="Culley D."/>
            <person name="Daum C."/>
            <person name="Ezra D."/>
            <person name="Gonzalez J."/>
            <person name="Henrissat B."/>
            <person name="Kuo A."/>
            <person name="Liang C."/>
            <person name="Lipzen A."/>
            <person name="Lutzoni F."/>
            <person name="Magnuson J."/>
            <person name="Mondo S."/>
            <person name="Nolan M."/>
            <person name="Ohm R."/>
            <person name="Pangilinan J."/>
            <person name="Park H.-J."/>
            <person name="Ramirez L."/>
            <person name="Alfaro M."/>
            <person name="Sun H."/>
            <person name="Tritt A."/>
            <person name="Yoshinaga Y."/>
            <person name="Zwiers L.-H."/>
            <person name="Turgeon B."/>
            <person name="Goodwin S."/>
            <person name="Spatafora J."/>
            <person name="Crous P."/>
            <person name="Grigoriev I."/>
        </authorList>
    </citation>
    <scope>NUCLEOTIDE SEQUENCE</scope>
    <source>
        <strain evidence="11">CBS 473.64</strain>
    </source>
</reference>
<dbReference type="CDD" id="cd20336">
    <property type="entry name" value="Rcat_RBR"/>
    <property type="match status" value="1"/>
</dbReference>
<dbReference type="SMART" id="SM00647">
    <property type="entry name" value="IBR"/>
    <property type="match status" value="2"/>
</dbReference>
<dbReference type="InterPro" id="IPR031127">
    <property type="entry name" value="E3_UB_ligase_RBR"/>
</dbReference>
<dbReference type="EMBL" id="MU006801">
    <property type="protein sequence ID" value="KAF2636008.1"/>
    <property type="molecule type" value="Genomic_DNA"/>
</dbReference>
<dbReference type="GO" id="GO:0016567">
    <property type="term" value="P:protein ubiquitination"/>
    <property type="evidence" value="ECO:0007669"/>
    <property type="project" value="InterPro"/>
</dbReference>
<accession>A0A6A6RP88</accession>
<evidence type="ECO:0000256" key="5">
    <source>
        <dbReference type="ARBA" id="ARBA00022737"/>
    </source>
</evidence>
<dbReference type="CDD" id="cd20335">
    <property type="entry name" value="BRcat_RBR"/>
    <property type="match status" value="1"/>
</dbReference>
<evidence type="ECO:0000256" key="6">
    <source>
        <dbReference type="ARBA" id="ARBA00022771"/>
    </source>
</evidence>
<proteinExistence type="predicted"/>
<dbReference type="GO" id="GO:0008270">
    <property type="term" value="F:zinc ion binding"/>
    <property type="evidence" value="ECO:0007669"/>
    <property type="project" value="UniProtKB-KW"/>
</dbReference>
<dbReference type="InterPro" id="IPR044066">
    <property type="entry name" value="TRIAD_supradom"/>
</dbReference>
<sequence>MESPEENGPTCDKCYTSLKPETPKAQESFTSQQTATPSDKSHTEPQKEVPIERECTSCAETFPVEDFPSLCSCEHVSEACQECLLSWWNFRIDNTTWNEIPCITSGCDNRVTHEDVRKFDELSIRNILSNDASFRYCIADGCTFGQIHDSDNDGNIFRCGACGFRACVTHDVPFHTDETCRQYDERMQREESERTEEIGLRREQEAASLEVVGKTAVQCPGCGMNIQKTGGCDHMTCSRAGAGCGYEFCYVCRAPYNGTEGIFQIGNSAHASNCNYHSSRLPQHPDLDET</sequence>
<feature type="compositionally biased region" description="Basic and acidic residues" evidence="9">
    <location>
        <begin position="39"/>
        <end position="48"/>
    </location>
</feature>
<dbReference type="EC" id="2.3.2.31" evidence="2"/>
<evidence type="ECO:0000256" key="4">
    <source>
        <dbReference type="ARBA" id="ARBA00022723"/>
    </source>
</evidence>
<keyword evidence="5" id="KW-0677">Repeat</keyword>
<dbReference type="AlphaFoldDB" id="A0A6A6RP88"/>
<keyword evidence="12" id="KW-1185">Reference proteome</keyword>
<evidence type="ECO:0000256" key="3">
    <source>
        <dbReference type="ARBA" id="ARBA00022679"/>
    </source>
</evidence>
<evidence type="ECO:0000313" key="12">
    <source>
        <dbReference type="Proteomes" id="UP000799753"/>
    </source>
</evidence>
<evidence type="ECO:0000256" key="7">
    <source>
        <dbReference type="ARBA" id="ARBA00022786"/>
    </source>
</evidence>
<feature type="non-terminal residue" evidence="11">
    <location>
        <position position="290"/>
    </location>
</feature>
<dbReference type="PANTHER" id="PTHR11685">
    <property type="entry name" value="RBR FAMILY RING FINGER AND IBR DOMAIN-CONTAINING"/>
    <property type="match status" value="1"/>
</dbReference>
<keyword evidence="4" id="KW-0479">Metal-binding</keyword>
<name>A0A6A6RP88_9PLEO</name>
<keyword evidence="7" id="KW-0833">Ubl conjugation pathway</keyword>
<evidence type="ECO:0000256" key="1">
    <source>
        <dbReference type="ARBA" id="ARBA00001798"/>
    </source>
</evidence>
<dbReference type="SUPFAM" id="SSF57850">
    <property type="entry name" value="RING/U-box"/>
    <property type="match status" value="3"/>
</dbReference>
<evidence type="ECO:0000256" key="2">
    <source>
        <dbReference type="ARBA" id="ARBA00012251"/>
    </source>
</evidence>
<keyword evidence="3" id="KW-0808">Transferase</keyword>
<dbReference type="Gene3D" id="3.30.40.10">
    <property type="entry name" value="Zinc/RING finger domain, C3HC4 (zinc finger)"/>
    <property type="match status" value="1"/>
</dbReference>
<dbReference type="Proteomes" id="UP000799753">
    <property type="component" value="Unassembled WGS sequence"/>
</dbReference>
<organism evidence="11 12">
    <name type="scientific">Massarina eburnea CBS 473.64</name>
    <dbReference type="NCBI Taxonomy" id="1395130"/>
    <lineage>
        <taxon>Eukaryota</taxon>
        <taxon>Fungi</taxon>
        <taxon>Dikarya</taxon>
        <taxon>Ascomycota</taxon>
        <taxon>Pezizomycotina</taxon>
        <taxon>Dothideomycetes</taxon>
        <taxon>Pleosporomycetidae</taxon>
        <taxon>Pleosporales</taxon>
        <taxon>Massarineae</taxon>
        <taxon>Massarinaceae</taxon>
        <taxon>Massarina</taxon>
    </lineage>
</organism>
<evidence type="ECO:0000256" key="8">
    <source>
        <dbReference type="ARBA" id="ARBA00022833"/>
    </source>
</evidence>
<dbReference type="InterPro" id="IPR002867">
    <property type="entry name" value="IBR_dom"/>
</dbReference>
<feature type="domain" description="RING-type" evidence="10">
    <location>
        <begin position="51"/>
        <end position="278"/>
    </location>
</feature>
<evidence type="ECO:0000313" key="11">
    <source>
        <dbReference type="EMBL" id="KAF2636008.1"/>
    </source>
</evidence>
<dbReference type="InterPro" id="IPR013083">
    <property type="entry name" value="Znf_RING/FYVE/PHD"/>
</dbReference>
<dbReference type="Pfam" id="PF22191">
    <property type="entry name" value="IBR_1"/>
    <property type="match status" value="1"/>
</dbReference>
<dbReference type="OrthoDB" id="1431934at2759"/>
<evidence type="ECO:0000259" key="10">
    <source>
        <dbReference type="PROSITE" id="PS51873"/>
    </source>
</evidence>
<dbReference type="PROSITE" id="PS51873">
    <property type="entry name" value="TRIAD"/>
    <property type="match status" value="1"/>
</dbReference>
<feature type="region of interest" description="Disordered" evidence="9">
    <location>
        <begin position="1"/>
        <end position="48"/>
    </location>
</feature>
<keyword evidence="6" id="KW-0863">Zinc-finger</keyword>
<keyword evidence="8" id="KW-0862">Zinc</keyword>
<dbReference type="Gene3D" id="1.20.120.1750">
    <property type="match status" value="1"/>
</dbReference>
<gene>
    <name evidence="11" type="ORF">P280DRAFT_510790</name>
</gene>
<evidence type="ECO:0000256" key="9">
    <source>
        <dbReference type="SAM" id="MobiDB-lite"/>
    </source>
</evidence>
<dbReference type="Pfam" id="PF01485">
    <property type="entry name" value="IBR"/>
    <property type="match status" value="1"/>
</dbReference>
<dbReference type="GO" id="GO:0061630">
    <property type="term" value="F:ubiquitin protein ligase activity"/>
    <property type="evidence" value="ECO:0007669"/>
    <property type="project" value="UniProtKB-EC"/>
</dbReference>